<dbReference type="AlphaFoldDB" id="A0ABD6L9L7"/>
<accession>A0ABD6L9L7</accession>
<dbReference type="Proteomes" id="UP000555193">
    <property type="component" value="Unassembled WGS sequence"/>
</dbReference>
<name>A0ABD6L9L7_PHOVU</name>
<evidence type="ECO:0000313" key="1">
    <source>
        <dbReference type="EMBL" id="NMW38308.1"/>
    </source>
</evidence>
<comment type="caution">
    <text evidence="1">The sequence shown here is derived from an EMBL/GenBank/DDBJ whole genome shotgun (WGS) entry which is preliminary data.</text>
</comment>
<reference evidence="1 2" key="1">
    <citation type="submission" date="2020-04" db="EMBL/GenBank/DDBJ databases">
        <title>A novel gut-associated lysogenic phage, Bacteroides phage BV01, alters the host transcriptome and bile acid metabolism in Bacteroides vulgatus.</title>
        <authorList>
            <person name="Campbell D.E."/>
            <person name="Ly L."/>
            <person name="Ridlon J.M."/>
            <person name="Hsiao A."/>
            <person name="Degnan P.H."/>
        </authorList>
    </citation>
    <scope>NUCLEOTIDE SEQUENCE [LARGE SCALE GENOMIC DNA]</scope>
    <source>
        <strain evidence="1 2">VPI-4506</strain>
    </source>
</reference>
<dbReference type="RefSeq" id="WP_172773287.1">
    <property type="nucleotide sequence ID" value="NZ_JABDSH010000091.1"/>
</dbReference>
<evidence type="ECO:0000313" key="2">
    <source>
        <dbReference type="Proteomes" id="UP000555193"/>
    </source>
</evidence>
<evidence type="ECO:0008006" key="3">
    <source>
        <dbReference type="Google" id="ProtNLM"/>
    </source>
</evidence>
<proteinExistence type="predicted"/>
<dbReference type="EMBL" id="JABDSH010000091">
    <property type="protein sequence ID" value="NMW38308.1"/>
    <property type="molecule type" value="Genomic_DNA"/>
</dbReference>
<sequence length="394" mass="45144">MVLKELTIVKDKRSNCLSCMGVTTIKEYISYINDIYRMKGGIEGQRDALRTSSAIKIRKRMVDDIVKGTVLPPVVLGLLLSHEDFIKLDNVSHDTKILQDTLSQASNENISLIDGMQRTTAIIEALKSNEQIENNELRVEVWIVENLNNLMYRMLVLNTGQVPWTVRRQLEVVYGSLLKTIKEEVPEIDIYTIDDSKYRTDGGQYQGESIIELFIVFGSRKEKVNIKERVAEEFTRLDFIESTDKGDFLSIFIKCLKLMYSIDKAFTRYESEEKIGRFSDGKDLFKSQPARIGFISALAVEILGRPGNDKGEETQTKILQRIETEVKEFIALVDGLSEVELKEFLSLNILNECLKDNNPSKVGDFERSFFKEAFAALIKEHFDIQSMVLSWRAY</sequence>
<organism evidence="1 2">
    <name type="scientific">Phocaeicola vulgatus</name>
    <name type="common">Bacteroides vulgatus</name>
    <dbReference type="NCBI Taxonomy" id="821"/>
    <lineage>
        <taxon>Bacteria</taxon>
        <taxon>Pseudomonadati</taxon>
        <taxon>Bacteroidota</taxon>
        <taxon>Bacteroidia</taxon>
        <taxon>Bacteroidales</taxon>
        <taxon>Bacteroidaceae</taxon>
        <taxon>Phocaeicola</taxon>
    </lineage>
</organism>
<gene>
    <name evidence="1" type="ORF">HKQ54_19720</name>
</gene>
<protein>
    <recommendedName>
        <fullName evidence="3">DUF262 domain-containing protein</fullName>
    </recommendedName>
</protein>